<dbReference type="Pfam" id="PF00916">
    <property type="entry name" value="Sulfate_transp"/>
    <property type="match status" value="1"/>
</dbReference>
<dbReference type="PROSITE" id="PS50801">
    <property type="entry name" value="STAS"/>
    <property type="match status" value="1"/>
</dbReference>
<sequence>MAEPHMAARWLPILAWLPAYRRRTLAADLAASTIVALLLIPQSIAYALLAGLPPQAGLYASTLPLLAYAVFGSGMTQSVGPAALGALMTASALAPLVAAGRDPLASAALLAVLSGLMLAGCGLLGLGRIAYFLSRPVVSGFTSGTALLIAFGQLGPLLQIPLDGELVPGLTTALVRGLAHADPAALAFGLGALLSVTLAAEGLPRLLRALGCPPQPALWAGRLAPLAVLAALSVVAAWADGRYARIGALPPVTFALSLPPVRAADLAALWLPALLIGLVGFLQSITVAHSMALARGEQIDPDQELLALGAANVAAGAAGGMPVSGSLSRTAVNASAGARTPLAGAFTALWIALAARWAGPWLAELPRAALAATIIVAALKLVDWSLLRATWQYDRRDTAALIVTLLLTLGLGALPGIASGVLLSLALFIHRTSQAQVVIVGRLPGTEHFRNIDRFETETWPGLLLLRVDDSLYFGNTRALAARVAGLLATQPATHDVVLILSGVASIDFSAAEGLAQLDEALRQRGVRLHLAELKMGLRARLVQSGLLDPLLQRVFLSAQHAVAALTDPTPTPVDGAPR</sequence>
<evidence type="ECO:0000259" key="6">
    <source>
        <dbReference type="PROSITE" id="PS50801"/>
    </source>
</evidence>
<dbReference type="Pfam" id="PF01740">
    <property type="entry name" value="STAS"/>
    <property type="match status" value="1"/>
</dbReference>
<keyword evidence="4 5" id="KW-0472">Membrane</keyword>
<dbReference type="InterPro" id="IPR011547">
    <property type="entry name" value="SLC26A/SulP_dom"/>
</dbReference>
<feature type="transmembrane region" description="Helical" evidence="5">
    <location>
        <begin position="29"/>
        <end position="50"/>
    </location>
</feature>
<dbReference type="Gene3D" id="3.30.750.24">
    <property type="entry name" value="STAS domain"/>
    <property type="match status" value="1"/>
</dbReference>
<evidence type="ECO:0000313" key="8">
    <source>
        <dbReference type="Proteomes" id="UP001061302"/>
    </source>
</evidence>
<feature type="transmembrane region" description="Helical" evidence="5">
    <location>
        <begin position="104"/>
        <end position="126"/>
    </location>
</feature>
<organism evidence="7 8">
    <name type="scientific">Chitiniphilus purpureus</name>
    <dbReference type="NCBI Taxonomy" id="2981137"/>
    <lineage>
        <taxon>Bacteria</taxon>
        <taxon>Pseudomonadati</taxon>
        <taxon>Pseudomonadota</taxon>
        <taxon>Betaproteobacteria</taxon>
        <taxon>Neisseriales</taxon>
        <taxon>Chitinibacteraceae</taxon>
        <taxon>Chitiniphilus</taxon>
    </lineage>
</organism>
<keyword evidence="2 5" id="KW-0812">Transmembrane</keyword>
<evidence type="ECO:0000256" key="4">
    <source>
        <dbReference type="ARBA" id="ARBA00023136"/>
    </source>
</evidence>
<dbReference type="SUPFAM" id="SSF52091">
    <property type="entry name" value="SpoIIaa-like"/>
    <property type="match status" value="1"/>
</dbReference>
<keyword evidence="8" id="KW-1185">Reference proteome</keyword>
<dbReference type="CDD" id="cd07042">
    <property type="entry name" value="STAS_SulP_like_sulfate_transporter"/>
    <property type="match status" value="1"/>
</dbReference>
<feature type="transmembrane region" description="Helical" evidence="5">
    <location>
        <begin position="184"/>
        <end position="207"/>
    </location>
</feature>
<dbReference type="PANTHER" id="PTHR11814">
    <property type="entry name" value="SULFATE TRANSPORTER"/>
    <property type="match status" value="1"/>
</dbReference>
<feature type="transmembrane region" description="Helical" evidence="5">
    <location>
        <begin position="138"/>
        <end position="158"/>
    </location>
</feature>
<name>A0ABY6DMV4_9NEIS</name>
<feature type="transmembrane region" description="Helical" evidence="5">
    <location>
        <begin position="56"/>
        <end position="72"/>
    </location>
</feature>
<gene>
    <name evidence="7" type="ORF">N8I74_14070</name>
</gene>
<dbReference type="InterPro" id="IPR002645">
    <property type="entry name" value="STAS_dom"/>
</dbReference>
<evidence type="ECO:0000256" key="5">
    <source>
        <dbReference type="SAM" id="Phobius"/>
    </source>
</evidence>
<feature type="transmembrane region" description="Helical" evidence="5">
    <location>
        <begin position="367"/>
        <end position="387"/>
    </location>
</feature>
<evidence type="ECO:0000256" key="3">
    <source>
        <dbReference type="ARBA" id="ARBA00022989"/>
    </source>
</evidence>
<feature type="transmembrane region" description="Helical" evidence="5">
    <location>
        <begin position="79"/>
        <end position="98"/>
    </location>
</feature>
<feature type="transmembrane region" description="Helical" evidence="5">
    <location>
        <begin position="336"/>
        <end position="355"/>
    </location>
</feature>
<dbReference type="EMBL" id="CP106753">
    <property type="protein sequence ID" value="UXY14436.1"/>
    <property type="molecule type" value="Genomic_DNA"/>
</dbReference>
<dbReference type="InterPro" id="IPR036513">
    <property type="entry name" value="STAS_dom_sf"/>
</dbReference>
<dbReference type="RefSeq" id="WP_263123735.1">
    <property type="nucleotide sequence ID" value="NZ_CP106753.1"/>
</dbReference>
<proteinExistence type="predicted"/>
<protein>
    <submittedName>
        <fullName evidence="7">SulP family inorganic anion transporter</fullName>
    </submittedName>
</protein>
<feature type="domain" description="STAS" evidence="6">
    <location>
        <begin position="453"/>
        <end position="566"/>
    </location>
</feature>
<evidence type="ECO:0000256" key="2">
    <source>
        <dbReference type="ARBA" id="ARBA00022692"/>
    </source>
</evidence>
<evidence type="ECO:0000256" key="1">
    <source>
        <dbReference type="ARBA" id="ARBA00004141"/>
    </source>
</evidence>
<reference evidence="7" key="1">
    <citation type="submission" date="2022-10" db="EMBL/GenBank/DDBJ databases">
        <title>Chitiniphilus purpureus sp. nov., a novel chitin-degrading bacterium isolated from crawfish pond sediment.</title>
        <authorList>
            <person name="Li K."/>
        </authorList>
    </citation>
    <scope>NUCLEOTIDE SEQUENCE</scope>
    <source>
        <strain evidence="7">CD1</strain>
    </source>
</reference>
<feature type="transmembrane region" description="Helical" evidence="5">
    <location>
        <begin position="399"/>
        <end position="429"/>
    </location>
</feature>
<accession>A0ABY6DMV4</accession>
<feature type="transmembrane region" description="Helical" evidence="5">
    <location>
        <begin position="267"/>
        <end position="293"/>
    </location>
</feature>
<evidence type="ECO:0000313" key="7">
    <source>
        <dbReference type="EMBL" id="UXY14436.1"/>
    </source>
</evidence>
<feature type="transmembrane region" description="Helical" evidence="5">
    <location>
        <begin position="219"/>
        <end position="239"/>
    </location>
</feature>
<dbReference type="InterPro" id="IPR001902">
    <property type="entry name" value="SLC26A/SulP_fam"/>
</dbReference>
<comment type="subcellular location">
    <subcellularLocation>
        <location evidence="1">Membrane</location>
        <topology evidence="1">Multi-pass membrane protein</topology>
    </subcellularLocation>
</comment>
<keyword evidence="3 5" id="KW-1133">Transmembrane helix</keyword>
<dbReference type="Proteomes" id="UP001061302">
    <property type="component" value="Chromosome"/>
</dbReference>